<gene>
    <name evidence="2" type="ORF">B0J11DRAFT_533519</name>
</gene>
<comment type="caution">
    <text evidence="2">The sequence shown here is derived from an EMBL/GenBank/DDBJ whole genome shotgun (WGS) entry which is preliminary data.</text>
</comment>
<feature type="chain" id="PRO_5040191697" evidence="1">
    <location>
        <begin position="23"/>
        <end position="117"/>
    </location>
</feature>
<dbReference type="Proteomes" id="UP000700596">
    <property type="component" value="Unassembled WGS sequence"/>
</dbReference>
<dbReference type="AlphaFoldDB" id="A0A9P9DKI1"/>
<proteinExistence type="predicted"/>
<accession>A0A9P9DKI1</accession>
<sequence length="117" mass="13105">MHCLSSTLFFLLLSLIPLSIYALPIQTLDASTSHTAISNTRPSVDRDIPASANTLKTRSADIISLTCPPKSKYKRDCIGSRTEDIENAVSEIEVRQRPNPGWKKEVESQLYEVETRQ</sequence>
<feature type="signal peptide" evidence="1">
    <location>
        <begin position="1"/>
        <end position="22"/>
    </location>
</feature>
<reference evidence="2" key="1">
    <citation type="journal article" date="2021" name="Nat. Commun.">
        <title>Genetic determinants of endophytism in the Arabidopsis root mycobiome.</title>
        <authorList>
            <person name="Mesny F."/>
            <person name="Miyauchi S."/>
            <person name="Thiergart T."/>
            <person name="Pickel B."/>
            <person name="Atanasova L."/>
            <person name="Karlsson M."/>
            <person name="Huettel B."/>
            <person name="Barry K.W."/>
            <person name="Haridas S."/>
            <person name="Chen C."/>
            <person name="Bauer D."/>
            <person name="Andreopoulos W."/>
            <person name="Pangilinan J."/>
            <person name="LaButti K."/>
            <person name="Riley R."/>
            <person name="Lipzen A."/>
            <person name="Clum A."/>
            <person name="Drula E."/>
            <person name="Henrissat B."/>
            <person name="Kohler A."/>
            <person name="Grigoriev I.V."/>
            <person name="Martin F.M."/>
            <person name="Hacquard S."/>
        </authorList>
    </citation>
    <scope>NUCLEOTIDE SEQUENCE</scope>
    <source>
        <strain evidence="2">MPI-CAGE-CH-0243</strain>
    </source>
</reference>
<keyword evidence="1" id="KW-0732">Signal</keyword>
<protein>
    <submittedName>
        <fullName evidence="2">Uncharacterized protein</fullName>
    </submittedName>
</protein>
<evidence type="ECO:0000313" key="3">
    <source>
        <dbReference type="Proteomes" id="UP000700596"/>
    </source>
</evidence>
<evidence type="ECO:0000256" key="1">
    <source>
        <dbReference type="SAM" id="SignalP"/>
    </source>
</evidence>
<organism evidence="2 3">
    <name type="scientific">Dendryphion nanum</name>
    <dbReference type="NCBI Taxonomy" id="256645"/>
    <lineage>
        <taxon>Eukaryota</taxon>
        <taxon>Fungi</taxon>
        <taxon>Dikarya</taxon>
        <taxon>Ascomycota</taxon>
        <taxon>Pezizomycotina</taxon>
        <taxon>Dothideomycetes</taxon>
        <taxon>Pleosporomycetidae</taxon>
        <taxon>Pleosporales</taxon>
        <taxon>Torulaceae</taxon>
        <taxon>Dendryphion</taxon>
    </lineage>
</organism>
<keyword evidence="3" id="KW-1185">Reference proteome</keyword>
<dbReference type="EMBL" id="JAGMWT010000010">
    <property type="protein sequence ID" value="KAH7121150.1"/>
    <property type="molecule type" value="Genomic_DNA"/>
</dbReference>
<evidence type="ECO:0000313" key="2">
    <source>
        <dbReference type="EMBL" id="KAH7121150.1"/>
    </source>
</evidence>
<name>A0A9P9DKI1_9PLEO</name>